<keyword evidence="5" id="KW-1185">Reference proteome</keyword>
<proteinExistence type="predicted"/>
<feature type="transmembrane region" description="Helical" evidence="2">
    <location>
        <begin position="42"/>
        <end position="63"/>
    </location>
</feature>
<name>A0A7Y4NZC1_9ACTN</name>
<evidence type="ECO:0000313" key="5">
    <source>
        <dbReference type="Proteomes" id="UP000534306"/>
    </source>
</evidence>
<keyword evidence="2" id="KW-0472">Membrane</keyword>
<sequence>MSYAGSDQDEVVGSWRRHPWNGAQPDAAEPDSWRLRGAGRQVLSKVLGGVGVVLLLAGLAFALRGIQVDNIDCGSVLSPDKGITPMQCDNQLDRRGTIVAGLAVGGVAIALGGFALGAVRERRAEVGS</sequence>
<evidence type="ECO:0000313" key="6">
    <source>
        <dbReference type="Proteomes" id="UP000553957"/>
    </source>
</evidence>
<reference evidence="4 5" key="1">
    <citation type="submission" date="2020-05" db="EMBL/GenBank/DDBJ databases">
        <title>Genome sequence of Kribbella sandramycini ATCC 39419.</title>
        <authorList>
            <person name="Maclea K.S."/>
            <person name="Fair J.L."/>
        </authorList>
    </citation>
    <scope>NUCLEOTIDE SEQUENCE [LARGE SCALE GENOMIC DNA]</scope>
    <source>
        <strain evidence="4 5">ATCC 39419</strain>
    </source>
</reference>
<keyword evidence="2" id="KW-0812">Transmembrane</keyword>
<protein>
    <submittedName>
        <fullName evidence="4">Uncharacterized protein</fullName>
    </submittedName>
</protein>
<feature type="region of interest" description="Disordered" evidence="1">
    <location>
        <begin position="1"/>
        <end position="31"/>
    </location>
</feature>
<dbReference type="EMBL" id="JABJRC010000001">
    <property type="protein sequence ID" value="NOL39844.1"/>
    <property type="molecule type" value="Genomic_DNA"/>
</dbReference>
<dbReference type="RefSeq" id="WP_171671750.1">
    <property type="nucleotide sequence ID" value="NZ_BAAAGT010000003.1"/>
</dbReference>
<evidence type="ECO:0000256" key="1">
    <source>
        <dbReference type="SAM" id="MobiDB-lite"/>
    </source>
</evidence>
<evidence type="ECO:0000313" key="4">
    <source>
        <dbReference type="EMBL" id="NOL39844.1"/>
    </source>
</evidence>
<gene>
    <name evidence="3" type="ORF">HNR71_003189</name>
    <name evidence="4" type="ORF">HPO96_06270</name>
</gene>
<evidence type="ECO:0000313" key="3">
    <source>
        <dbReference type="EMBL" id="MBB6567552.1"/>
    </source>
</evidence>
<comment type="caution">
    <text evidence="4">The sequence shown here is derived from an EMBL/GenBank/DDBJ whole genome shotgun (WGS) entry which is preliminary data.</text>
</comment>
<dbReference type="AlphaFoldDB" id="A0A7Y4NZC1"/>
<dbReference type="EMBL" id="JACHKF010000001">
    <property type="protein sequence ID" value="MBB6567552.1"/>
    <property type="molecule type" value="Genomic_DNA"/>
</dbReference>
<feature type="transmembrane region" description="Helical" evidence="2">
    <location>
        <begin position="98"/>
        <end position="119"/>
    </location>
</feature>
<keyword evidence="2" id="KW-1133">Transmembrane helix</keyword>
<dbReference type="Proteomes" id="UP000553957">
    <property type="component" value="Unassembled WGS sequence"/>
</dbReference>
<organism evidence="4 5">
    <name type="scientific">Kribbella sandramycini</name>
    <dbReference type="NCBI Taxonomy" id="60450"/>
    <lineage>
        <taxon>Bacteria</taxon>
        <taxon>Bacillati</taxon>
        <taxon>Actinomycetota</taxon>
        <taxon>Actinomycetes</taxon>
        <taxon>Propionibacteriales</taxon>
        <taxon>Kribbellaceae</taxon>
        <taxon>Kribbella</taxon>
    </lineage>
</organism>
<accession>A0A7Y4NZC1</accession>
<dbReference type="Proteomes" id="UP000534306">
    <property type="component" value="Unassembled WGS sequence"/>
</dbReference>
<reference evidence="3 6" key="2">
    <citation type="submission" date="2020-08" db="EMBL/GenBank/DDBJ databases">
        <title>Sequencing the genomes of 1000 actinobacteria strains.</title>
        <authorList>
            <person name="Klenk H.-P."/>
        </authorList>
    </citation>
    <scope>NUCLEOTIDE SEQUENCE [LARGE SCALE GENOMIC DNA]</scope>
    <source>
        <strain evidence="3 6">DSM 15626</strain>
    </source>
</reference>
<evidence type="ECO:0000256" key="2">
    <source>
        <dbReference type="SAM" id="Phobius"/>
    </source>
</evidence>